<evidence type="ECO:0000313" key="2">
    <source>
        <dbReference type="EMBL" id="KAL2498375.1"/>
    </source>
</evidence>
<feature type="coiled-coil region" evidence="1">
    <location>
        <begin position="207"/>
        <end position="254"/>
    </location>
</feature>
<evidence type="ECO:0000256" key="1">
    <source>
        <dbReference type="SAM" id="Coils"/>
    </source>
</evidence>
<evidence type="ECO:0000313" key="3">
    <source>
        <dbReference type="Proteomes" id="UP001604336"/>
    </source>
</evidence>
<dbReference type="AlphaFoldDB" id="A0ABD1SCP2"/>
<protein>
    <submittedName>
        <fullName evidence="2">Uncharacterized protein</fullName>
    </submittedName>
</protein>
<dbReference type="Proteomes" id="UP001604336">
    <property type="component" value="Unassembled WGS sequence"/>
</dbReference>
<reference evidence="3" key="1">
    <citation type="submission" date="2024-07" db="EMBL/GenBank/DDBJ databases">
        <title>Two chromosome-level genome assemblies of Korean endemic species Abeliophyllum distichum and Forsythia ovata (Oleaceae).</title>
        <authorList>
            <person name="Jang H."/>
        </authorList>
    </citation>
    <scope>NUCLEOTIDE SEQUENCE [LARGE SCALE GENOMIC DNA]</scope>
</reference>
<comment type="caution">
    <text evidence="2">The sequence shown here is derived from an EMBL/GenBank/DDBJ whole genome shotgun (WGS) entry which is preliminary data.</text>
</comment>
<name>A0ABD1SCP2_9LAMI</name>
<proteinExistence type="predicted"/>
<gene>
    <name evidence="2" type="ORF">Adt_23925</name>
</gene>
<keyword evidence="1" id="KW-0175">Coiled coil</keyword>
<sequence>MTEGLNLWFRHSFGLEMPLHTFQTIYQPRKLPRKKGKEEELGWYYFCPWGAHKPLVTDCPSFIKQWKESWLWVMGNWQRVVDDPEPDLDVPGVYGIASEWRSEELIVLDVDGCFGNPPKLSQPSGGSDGGPYDSKRKLKELIKPPEARIPDDVLRNLPFYLSMGAQIFKKYFSPKWEDLTFHRDLEDVPEASLAVAVRRTGMQLKVLEEVRQQMQRHKKLVAEALKSKEYKQALEGLQAAVESMCTAYKQLQADLKESDSNVLYLTKKLDDDNAAQKVTVEALERQTKRKDGC</sequence>
<dbReference type="EMBL" id="JBFOLK010000007">
    <property type="protein sequence ID" value="KAL2498375.1"/>
    <property type="molecule type" value="Genomic_DNA"/>
</dbReference>
<accession>A0ABD1SCP2</accession>
<keyword evidence="3" id="KW-1185">Reference proteome</keyword>
<organism evidence="2 3">
    <name type="scientific">Abeliophyllum distichum</name>
    <dbReference type="NCBI Taxonomy" id="126358"/>
    <lineage>
        <taxon>Eukaryota</taxon>
        <taxon>Viridiplantae</taxon>
        <taxon>Streptophyta</taxon>
        <taxon>Embryophyta</taxon>
        <taxon>Tracheophyta</taxon>
        <taxon>Spermatophyta</taxon>
        <taxon>Magnoliopsida</taxon>
        <taxon>eudicotyledons</taxon>
        <taxon>Gunneridae</taxon>
        <taxon>Pentapetalae</taxon>
        <taxon>asterids</taxon>
        <taxon>lamiids</taxon>
        <taxon>Lamiales</taxon>
        <taxon>Oleaceae</taxon>
        <taxon>Forsythieae</taxon>
        <taxon>Abeliophyllum</taxon>
    </lineage>
</organism>